<dbReference type="GO" id="GO:0000976">
    <property type="term" value="F:transcription cis-regulatory region binding"/>
    <property type="evidence" value="ECO:0007669"/>
    <property type="project" value="TreeGrafter"/>
</dbReference>
<evidence type="ECO:0000256" key="4">
    <source>
        <dbReference type="ARBA" id="ARBA00023012"/>
    </source>
</evidence>
<dbReference type="AlphaFoldDB" id="A0A7W6TGR6"/>
<feature type="domain" description="Response regulatory" evidence="12">
    <location>
        <begin position="6"/>
        <end position="119"/>
    </location>
</feature>
<name>A0A7W6TGR6_9HYPH</name>
<dbReference type="FunFam" id="3.40.50.2300:FF:000001">
    <property type="entry name" value="DNA-binding response regulator PhoB"/>
    <property type="match status" value="1"/>
</dbReference>
<evidence type="ECO:0000313" key="18">
    <source>
        <dbReference type="Proteomes" id="UP000524535"/>
    </source>
</evidence>
<keyword evidence="7" id="KW-0010">Activator</keyword>
<dbReference type="Pfam" id="PF00486">
    <property type="entry name" value="Trans_reg_C"/>
    <property type="match status" value="1"/>
</dbReference>
<dbReference type="GO" id="GO:0005829">
    <property type="term" value="C:cytosol"/>
    <property type="evidence" value="ECO:0007669"/>
    <property type="project" value="TreeGrafter"/>
</dbReference>
<evidence type="ECO:0000313" key="19">
    <source>
        <dbReference type="Proteomes" id="UP000576087"/>
    </source>
</evidence>
<evidence type="ECO:0000256" key="6">
    <source>
        <dbReference type="ARBA" id="ARBA00023125"/>
    </source>
</evidence>
<evidence type="ECO:0000256" key="11">
    <source>
        <dbReference type="PROSITE-ProRule" id="PRU01091"/>
    </source>
</evidence>
<dbReference type="Gene3D" id="1.10.10.10">
    <property type="entry name" value="Winged helix-like DNA-binding domain superfamily/Winged helix DNA-binding domain"/>
    <property type="match status" value="1"/>
</dbReference>
<feature type="domain" description="OmpR/PhoB-type" evidence="13">
    <location>
        <begin position="133"/>
        <end position="234"/>
    </location>
</feature>
<evidence type="ECO:0000256" key="3">
    <source>
        <dbReference type="ARBA" id="ARBA00022553"/>
    </source>
</evidence>
<keyword evidence="18" id="KW-1185">Reference proteome</keyword>
<dbReference type="CDD" id="cd00383">
    <property type="entry name" value="trans_reg_C"/>
    <property type="match status" value="1"/>
</dbReference>
<evidence type="ECO:0000256" key="5">
    <source>
        <dbReference type="ARBA" id="ARBA00023015"/>
    </source>
</evidence>
<comment type="subcellular location">
    <subcellularLocation>
        <location evidence="1">Cytoplasm</location>
    </subcellularLocation>
</comment>
<evidence type="ECO:0000259" key="12">
    <source>
        <dbReference type="PROSITE" id="PS50110"/>
    </source>
</evidence>
<evidence type="ECO:0000313" key="15">
    <source>
        <dbReference type="EMBL" id="MBB4413145.1"/>
    </source>
</evidence>
<dbReference type="GO" id="GO:0032993">
    <property type="term" value="C:protein-DNA complex"/>
    <property type="evidence" value="ECO:0007669"/>
    <property type="project" value="TreeGrafter"/>
</dbReference>
<reference evidence="17 18" key="1">
    <citation type="submission" date="2020-08" db="EMBL/GenBank/DDBJ databases">
        <title>Genomic Encyclopedia of Type Strains, Phase IV (KMG-V): Genome sequencing to study the core and pangenomes of soil and plant-associated prokaryotes.</title>
        <authorList>
            <person name="Whitman W."/>
        </authorList>
    </citation>
    <scope>NUCLEOTIDE SEQUENCE [LARGE SCALE GENOMIC DNA]</scope>
    <source>
        <strain evidence="15 18">SEMIA 444</strain>
        <strain evidence="14 17">SEMIA 448</strain>
        <strain evidence="16 19">SEMIA 452</strain>
    </source>
</reference>
<dbReference type="SUPFAM" id="SSF52172">
    <property type="entry name" value="CheY-like"/>
    <property type="match status" value="1"/>
</dbReference>
<dbReference type="Proteomes" id="UP000520770">
    <property type="component" value="Unassembled WGS sequence"/>
</dbReference>
<keyword evidence="6 11" id="KW-0238">DNA-binding</keyword>
<evidence type="ECO:0000256" key="7">
    <source>
        <dbReference type="ARBA" id="ARBA00023159"/>
    </source>
</evidence>
<dbReference type="SMART" id="SM00862">
    <property type="entry name" value="Trans_reg_C"/>
    <property type="match status" value="1"/>
</dbReference>
<keyword evidence="2" id="KW-0963">Cytoplasm</keyword>
<dbReference type="CDD" id="cd17574">
    <property type="entry name" value="REC_OmpR"/>
    <property type="match status" value="1"/>
</dbReference>
<evidence type="ECO:0000313" key="14">
    <source>
        <dbReference type="EMBL" id="MBB4349966.1"/>
    </source>
</evidence>
<keyword evidence="3 10" id="KW-0597">Phosphoprotein</keyword>
<dbReference type="PANTHER" id="PTHR48111:SF4">
    <property type="entry name" value="DNA-BINDING DUAL TRANSCRIPTIONAL REGULATOR OMPR"/>
    <property type="match status" value="1"/>
</dbReference>
<evidence type="ECO:0000256" key="10">
    <source>
        <dbReference type="PROSITE-ProRule" id="PRU00169"/>
    </source>
</evidence>
<dbReference type="InterPro" id="IPR001867">
    <property type="entry name" value="OmpR/PhoB-type_DNA-bd"/>
</dbReference>
<dbReference type="Proteomes" id="UP000524535">
    <property type="component" value="Unassembled WGS sequence"/>
</dbReference>
<keyword evidence="5" id="KW-0805">Transcription regulation</keyword>
<feature type="DNA-binding region" description="OmpR/PhoB-type" evidence="11">
    <location>
        <begin position="133"/>
        <end position="234"/>
    </location>
</feature>
<dbReference type="Proteomes" id="UP000576087">
    <property type="component" value="Unassembled WGS sequence"/>
</dbReference>
<evidence type="ECO:0000256" key="2">
    <source>
        <dbReference type="ARBA" id="ARBA00022490"/>
    </source>
</evidence>
<organism evidence="15 18">
    <name type="scientific">Aliirhizobium cellulosilyticum</name>
    <dbReference type="NCBI Taxonomy" id="393664"/>
    <lineage>
        <taxon>Bacteria</taxon>
        <taxon>Pseudomonadati</taxon>
        <taxon>Pseudomonadota</taxon>
        <taxon>Alphaproteobacteria</taxon>
        <taxon>Hyphomicrobiales</taxon>
        <taxon>Rhizobiaceae</taxon>
        <taxon>Aliirhizobium</taxon>
    </lineage>
</organism>
<dbReference type="Gene3D" id="3.40.50.2300">
    <property type="match status" value="1"/>
</dbReference>
<dbReference type="PROSITE" id="PS50110">
    <property type="entry name" value="RESPONSE_REGULATORY"/>
    <property type="match status" value="1"/>
</dbReference>
<dbReference type="EMBL" id="JACIHM010000005">
    <property type="protein sequence ID" value="MBB4447917.1"/>
    <property type="molecule type" value="Genomic_DNA"/>
</dbReference>
<dbReference type="PANTHER" id="PTHR48111">
    <property type="entry name" value="REGULATOR OF RPOS"/>
    <property type="match status" value="1"/>
</dbReference>
<dbReference type="EMBL" id="JACIGY010000005">
    <property type="protein sequence ID" value="MBB4413145.1"/>
    <property type="molecule type" value="Genomic_DNA"/>
</dbReference>
<dbReference type="PROSITE" id="PS51755">
    <property type="entry name" value="OMPR_PHOB"/>
    <property type="match status" value="1"/>
</dbReference>
<feature type="modified residue" description="4-aspartylphosphate" evidence="10">
    <location>
        <position position="55"/>
    </location>
</feature>
<dbReference type="InterPro" id="IPR016032">
    <property type="entry name" value="Sig_transdc_resp-reg_C-effctor"/>
</dbReference>
<sequence length="239" mass="26801">MDEQLKILVVEDDPEIRDLLDEFLTGEGYLVQTADSPPSADRLVERRWPDLIILDLMMPREDGLSFCQRIRARSQVPIIMLTAKTAEIDRIVGLEFGADDYLGKPFNPRELLARMRAVMRRTTAKGIASDPGNSVKRFAGLVVDPQARSIMTEDGASVPLTTTEFDLLACFLERPKRVLSRDQLLDFTRGSSAETYDRTIDVTISRLRTKLAACLPPDVRVITTVRNVGYLFNPTVTDG</sequence>
<proteinExistence type="predicted"/>
<evidence type="ECO:0000313" key="17">
    <source>
        <dbReference type="Proteomes" id="UP000520770"/>
    </source>
</evidence>
<dbReference type="GO" id="GO:0006355">
    <property type="term" value="P:regulation of DNA-templated transcription"/>
    <property type="evidence" value="ECO:0007669"/>
    <property type="project" value="InterPro"/>
</dbReference>
<keyword evidence="8" id="KW-0804">Transcription</keyword>
<evidence type="ECO:0000256" key="1">
    <source>
        <dbReference type="ARBA" id="ARBA00004496"/>
    </source>
</evidence>
<dbReference type="GO" id="GO:0000156">
    <property type="term" value="F:phosphorelay response regulator activity"/>
    <property type="evidence" value="ECO:0007669"/>
    <property type="project" value="TreeGrafter"/>
</dbReference>
<dbReference type="InterPro" id="IPR011006">
    <property type="entry name" value="CheY-like_superfamily"/>
</dbReference>
<dbReference type="Pfam" id="PF00072">
    <property type="entry name" value="Response_reg"/>
    <property type="match status" value="1"/>
</dbReference>
<dbReference type="InterPro" id="IPR036388">
    <property type="entry name" value="WH-like_DNA-bd_sf"/>
</dbReference>
<comment type="caution">
    <text evidence="15">The sequence shown here is derived from an EMBL/GenBank/DDBJ whole genome shotgun (WGS) entry which is preliminary data.</text>
</comment>
<accession>A0A7W6TGR6</accession>
<dbReference type="FunFam" id="1.10.10.10:FF:000099">
    <property type="entry name" value="Two-component system response regulator TorR"/>
    <property type="match status" value="1"/>
</dbReference>
<dbReference type="InterPro" id="IPR039420">
    <property type="entry name" value="WalR-like"/>
</dbReference>
<dbReference type="EMBL" id="JACIGW010000004">
    <property type="protein sequence ID" value="MBB4349966.1"/>
    <property type="molecule type" value="Genomic_DNA"/>
</dbReference>
<protein>
    <recommendedName>
        <fullName evidence="9">Regulatory protein VirG</fullName>
    </recommendedName>
</protein>
<gene>
    <name evidence="15" type="ORF">GGE31_003671</name>
    <name evidence="14" type="ORF">GGE33_003729</name>
    <name evidence="16" type="ORF">GGE35_003752</name>
</gene>
<dbReference type="RefSeq" id="WP_183685673.1">
    <property type="nucleotide sequence ID" value="NZ_JACIGW010000004.1"/>
</dbReference>
<evidence type="ECO:0000259" key="13">
    <source>
        <dbReference type="PROSITE" id="PS51755"/>
    </source>
</evidence>
<dbReference type="SUPFAM" id="SSF46894">
    <property type="entry name" value="C-terminal effector domain of the bipartite response regulators"/>
    <property type="match status" value="1"/>
</dbReference>
<evidence type="ECO:0000256" key="9">
    <source>
        <dbReference type="ARBA" id="ARBA00067337"/>
    </source>
</evidence>
<dbReference type="Gene3D" id="6.10.250.690">
    <property type="match status" value="1"/>
</dbReference>
<evidence type="ECO:0000313" key="16">
    <source>
        <dbReference type="EMBL" id="MBB4447917.1"/>
    </source>
</evidence>
<dbReference type="InterPro" id="IPR001789">
    <property type="entry name" value="Sig_transdc_resp-reg_receiver"/>
</dbReference>
<keyword evidence="4" id="KW-0902">Two-component regulatory system</keyword>
<dbReference type="SMART" id="SM00448">
    <property type="entry name" value="REC"/>
    <property type="match status" value="1"/>
</dbReference>
<evidence type="ECO:0000256" key="8">
    <source>
        <dbReference type="ARBA" id="ARBA00023163"/>
    </source>
</evidence>